<dbReference type="RefSeq" id="WP_159434079.1">
    <property type="nucleotide sequence ID" value="NZ_FQXM01000011.1"/>
</dbReference>
<gene>
    <name evidence="1" type="ORF">SAMN02745207_02283</name>
</gene>
<evidence type="ECO:0000313" key="1">
    <source>
        <dbReference type="EMBL" id="SHH74167.1"/>
    </source>
</evidence>
<organism evidence="1 2">
    <name type="scientific">Clostridium grantii DSM 8605</name>
    <dbReference type="NCBI Taxonomy" id="1121316"/>
    <lineage>
        <taxon>Bacteria</taxon>
        <taxon>Bacillati</taxon>
        <taxon>Bacillota</taxon>
        <taxon>Clostridia</taxon>
        <taxon>Eubacteriales</taxon>
        <taxon>Clostridiaceae</taxon>
        <taxon>Clostridium</taxon>
    </lineage>
</organism>
<reference evidence="1 2" key="1">
    <citation type="submission" date="2016-11" db="EMBL/GenBank/DDBJ databases">
        <authorList>
            <person name="Jaros S."/>
            <person name="Januszkiewicz K."/>
            <person name="Wedrychowicz H."/>
        </authorList>
    </citation>
    <scope>NUCLEOTIDE SEQUENCE [LARGE SCALE GENOMIC DNA]</scope>
    <source>
        <strain evidence="1 2">DSM 8605</strain>
    </source>
</reference>
<sequence>MNQKEMVDVLFNDEFELVSVESIEALDNWDNARAFLEGGFAASGVFLAAAAL</sequence>
<dbReference type="STRING" id="1121316.SAMN02745207_02283"/>
<name>A0A1M5VFZ3_9CLOT</name>
<keyword evidence="2" id="KW-1185">Reference proteome</keyword>
<evidence type="ECO:0000313" key="2">
    <source>
        <dbReference type="Proteomes" id="UP000184447"/>
    </source>
</evidence>
<dbReference type="AlphaFoldDB" id="A0A1M5VFZ3"/>
<protein>
    <submittedName>
        <fullName evidence="1">Uncharacterized protein</fullName>
    </submittedName>
</protein>
<dbReference type="EMBL" id="FQXM01000011">
    <property type="protein sequence ID" value="SHH74167.1"/>
    <property type="molecule type" value="Genomic_DNA"/>
</dbReference>
<dbReference type="Proteomes" id="UP000184447">
    <property type="component" value="Unassembled WGS sequence"/>
</dbReference>
<accession>A0A1M5VFZ3</accession>
<proteinExistence type="predicted"/>